<evidence type="ECO:0000313" key="2">
    <source>
        <dbReference type="EMBL" id="MDA0183176.1"/>
    </source>
</evidence>
<sequence>MAKDEQLKALREATVAESEMMSPPYSLEEARRADGSRKPPNTTGARGGASLTELVEGDTSRLVSDRIDATINKHGL</sequence>
<protein>
    <submittedName>
        <fullName evidence="2">Uncharacterized protein</fullName>
    </submittedName>
</protein>
<reference evidence="2" key="1">
    <citation type="submission" date="2022-10" db="EMBL/GenBank/DDBJ databases">
        <title>The WGS of Solirubrobacter phytolaccae KCTC 29190.</title>
        <authorList>
            <person name="Jiang Z."/>
        </authorList>
    </citation>
    <scope>NUCLEOTIDE SEQUENCE</scope>
    <source>
        <strain evidence="2">KCTC 29190</strain>
    </source>
</reference>
<keyword evidence="3" id="KW-1185">Reference proteome</keyword>
<proteinExistence type="predicted"/>
<dbReference type="EMBL" id="JAPDDP010000048">
    <property type="protein sequence ID" value="MDA0183176.1"/>
    <property type="molecule type" value="Genomic_DNA"/>
</dbReference>
<dbReference type="Proteomes" id="UP001147653">
    <property type="component" value="Unassembled WGS sequence"/>
</dbReference>
<name>A0A9X3NFH7_9ACTN</name>
<accession>A0A9X3NFH7</accession>
<dbReference type="AlphaFoldDB" id="A0A9X3NFH7"/>
<feature type="region of interest" description="Disordered" evidence="1">
    <location>
        <begin position="12"/>
        <end position="52"/>
    </location>
</feature>
<gene>
    <name evidence="2" type="ORF">OJ997_22895</name>
</gene>
<comment type="caution">
    <text evidence="2">The sequence shown here is derived from an EMBL/GenBank/DDBJ whole genome shotgun (WGS) entry which is preliminary data.</text>
</comment>
<feature type="compositionally biased region" description="Basic and acidic residues" evidence="1">
    <location>
        <begin position="28"/>
        <end position="37"/>
    </location>
</feature>
<organism evidence="2 3">
    <name type="scientific">Solirubrobacter phytolaccae</name>
    <dbReference type="NCBI Taxonomy" id="1404360"/>
    <lineage>
        <taxon>Bacteria</taxon>
        <taxon>Bacillati</taxon>
        <taxon>Actinomycetota</taxon>
        <taxon>Thermoleophilia</taxon>
        <taxon>Solirubrobacterales</taxon>
        <taxon>Solirubrobacteraceae</taxon>
        <taxon>Solirubrobacter</taxon>
    </lineage>
</organism>
<evidence type="ECO:0000313" key="3">
    <source>
        <dbReference type="Proteomes" id="UP001147653"/>
    </source>
</evidence>
<evidence type="ECO:0000256" key="1">
    <source>
        <dbReference type="SAM" id="MobiDB-lite"/>
    </source>
</evidence>
<dbReference type="RefSeq" id="WP_270027573.1">
    <property type="nucleotide sequence ID" value="NZ_JAPDDP010000048.1"/>
</dbReference>